<dbReference type="FunFam" id="2.60.40.10:FF:001235">
    <property type="entry name" value="Interferon lambda receptor 1"/>
    <property type="match status" value="1"/>
</dbReference>
<feature type="region of interest" description="Disordered" evidence="18">
    <location>
        <begin position="359"/>
        <end position="515"/>
    </location>
</feature>
<evidence type="ECO:0000256" key="1">
    <source>
        <dbReference type="ARBA" id="ARBA00004479"/>
    </source>
</evidence>
<dbReference type="AlphaFoldDB" id="A0A1S3GI20"/>
<keyword evidence="7" id="KW-0051">Antiviral defense</keyword>
<dbReference type="SUPFAM" id="SSF49265">
    <property type="entry name" value="Fibronectin type III"/>
    <property type="match status" value="2"/>
</dbReference>
<evidence type="ECO:0000256" key="10">
    <source>
        <dbReference type="ARBA" id="ARBA00023170"/>
    </source>
</evidence>
<keyword evidence="5" id="KW-0832">Ubl conjugation</keyword>
<feature type="compositionally biased region" description="Acidic residues" evidence="18">
    <location>
        <begin position="469"/>
        <end position="494"/>
    </location>
</feature>
<dbReference type="FunFam" id="2.60.40.10:FF:001357">
    <property type="entry name" value="Interferon lambda receptor 1"/>
    <property type="match status" value="1"/>
</dbReference>
<dbReference type="CDD" id="cd21910">
    <property type="entry name" value="JAK1bd_box_IFNLR1"/>
    <property type="match status" value="1"/>
</dbReference>
<dbReference type="GO" id="GO:0004896">
    <property type="term" value="F:cytokine receptor activity"/>
    <property type="evidence" value="ECO:0007669"/>
    <property type="project" value="TreeGrafter"/>
</dbReference>
<evidence type="ECO:0000256" key="12">
    <source>
        <dbReference type="ARBA" id="ARBA00054089"/>
    </source>
</evidence>
<feature type="compositionally biased region" description="Acidic residues" evidence="18">
    <location>
        <begin position="331"/>
        <end position="340"/>
    </location>
</feature>
<dbReference type="Pfam" id="PF01108">
    <property type="entry name" value="Tissue_fac"/>
    <property type="match status" value="1"/>
</dbReference>
<feature type="transmembrane region" description="Helical" evidence="19">
    <location>
        <begin position="235"/>
        <end position="259"/>
    </location>
</feature>
<evidence type="ECO:0000256" key="6">
    <source>
        <dbReference type="ARBA" id="ARBA00022989"/>
    </source>
</evidence>
<dbReference type="STRING" id="10020.ENSDORP00000027641"/>
<organism evidence="21 22">
    <name type="scientific">Dipodomys ordii</name>
    <name type="common">Ord's kangaroo rat</name>
    <dbReference type="NCBI Taxonomy" id="10020"/>
    <lineage>
        <taxon>Eukaryota</taxon>
        <taxon>Metazoa</taxon>
        <taxon>Chordata</taxon>
        <taxon>Craniata</taxon>
        <taxon>Vertebrata</taxon>
        <taxon>Euteleostomi</taxon>
        <taxon>Mammalia</taxon>
        <taxon>Eutheria</taxon>
        <taxon>Euarchontoglires</taxon>
        <taxon>Glires</taxon>
        <taxon>Rodentia</taxon>
        <taxon>Castorimorpha</taxon>
        <taxon>Heteromyidae</taxon>
        <taxon>Dipodomyinae</taxon>
        <taxon>Dipodomys</taxon>
    </lineage>
</organism>
<dbReference type="InterPro" id="IPR036116">
    <property type="entry name" value="FN3_sf"/>
</dbReference>
<feature type="compositionally biased region" description="Low complexity" evidence="18">
    <location>
        <begin position="378"/>
        <end position="391"/>
    </location>
</feature>
<comment type="subunit">
    <text evidence="13">Heterodimer with IL10RB.</text>
</comment>
<dbReference type="InterPro" id="IPR013783">
    <property type="entry name" value="Ig-like_fold"/>
</dbReference>
<evidence type="ECO:0000256" key="9">
    <source>
        <dbReference type="ARBA" id="ARBA00023157"/>
    </source>
</evidence>
<evidence type="ECO:0000256" key="19">
    <source>
        <dbReference type="SAM" id="Phobius"/>
    </source>
</evidence>
<dbReference type="InParanoid" id="A0A1S3GI20"/>
<proteinExistence type="inferred from homology"/>
<evidence type="ECO:0000256" key="4">
    <source>
        <dbReference type="ARBA" id="ARBA00022729"/>
    </source>
</evidence>
<dbReference type="OrthoDB" id="10031784at2759"/>
<evidence type="ECO:0000256" key="17">
    <source>
        <dbReference type="ARBA" id="ARBA00081807"/>
    </source>
</evidence>
<accession>A0A1S3GI20</accession>
<dbReference type="PANTHER" id="PTHR20859:SF55">
    <property type="entry name" value="INTERFERON LAMBDA RECEPTOR 1"/>
    <property type="match status" value="1"/>
</dbReference>
<keyword evidence="4" id="KW-0732">Signal</keyword>
<evidence type="ECO:0000256" key="11">
    <source>
        <dbReference type="ARBA" id="ARBA00023180"/>
    </source>
</evidence>
<evidence type="ECO:0000313" key="21">
    <source>
        <dbReference type="Proteomes" id="UP000081671"/>
    </source>
</evidence>
<comment type="function">
    <text evidence="12">The IFNLR1/IL10RB dimer is a receptor for the cytokine ligands IFNL2 and IFNL3 and mediates their antiviral activity. The ligand/receptor complex stimulate the activation of the JAK/STAT signaling pathway leading to the expression of IFN-stimulated genes (ISG), which contribute to the antiviral state. Determines the cell type specificity of the lambda interferon action. Shows a more restricted pattern of expression in the epithelial tissues thereby limiting responses to lambda interferons primarily to epithelial cells of the respiratory, gastrointestinal, and reproductive tracts. Seems not to be essential for early virus-activated host defense in vaginal infection, but plays an important role in Toll-like receptor (TLR)-induced antiviral defense. Plays a significant role in the antiviral immune defense in the intestinal epithelium.</text>
</comment>
<evidence type="ECO:0000256" key="5">
    <source>
        <dbReference type="ARBA" id="ARBA00022843"/>
    </source>
</evidence>
<comment type="subcellular location">
    <subcellularLocation>
        <location evidence="1">Membrane</location>
        <topology evidence="1">Single-pass type I membrane protein</topology>
    </subcellularLocation>
</comment>
<evidence type="ECO:0000256" key="13">
    <source>
        <dbReference type="ARBA" id="ARBA00066090"/>
    </source>
</evidence>
<keyword evidence="21" id="KW-1185">Reference proteome</keyword>
<sequence length="515" mass="57034">MRSKLSVAVPHHQETRITLQAGEEKLGGLSSSPHLAPPRNVTLFSQDFGVYLTWLPGLGNPQNVTYFVTFRGLLTPKRWRKVERCTGTRALLCPLMCLKRQDLYNKFKGRVQAVSANAKSPKVESKYLDYLFEVELAPPTLVFTRIEKILVVNATYQLPPCMPPVDLKYEVEFWAEGTINKTLFPATLYGQPVHIPLKPTSGRRHCLRARTIYTTSSKYSRFSETHCFLPEAPGVGWAVLGLPSLLPLLLLVAIGVMIWRNVKGNPWFKQARMPMALDFLRYRHPVVTYQPSEAESLDDLILCPAKEQLRRAKLAPPVTAPHTRQAGSGDSAEDEDTDDSDSFHAYLSSPLFLAQKLQPAGPSVGTRTPPAPGSPAWDSSHGSSPSTGDSSFWEEAGSSSYLAKKESGQGLGGDRHRDSSEDSGSPKEPQKDGLSWWATWGSPAPQQSLVPGEPPVSLQTFTFCWDSGPEMEEEWEEEEDEESEGGSEPEDGSMEAERLQRAQLKSGVPGHYLAR</sequence>
<evidence type="ECO:0000256" key="7">
    <source>
        <dbReference type="ARBA" id="ARBA00023118"/>
    </source>
</evidence>
<feature type="domain" description="Fibronectin type-III" evidence="20">
    <location>
        <begin position="29"/>
        <end position="120"/>
    </location>
</feature>
<dbReference type="GeneID" id="105997865"/>
<evidence type="ECO:0000313" key="22">
    <source>
        <dbReference type="RefSeq" id="XP_012887869.1"/>
    </source>
</evidence>
<dbReference type="InterPro" id="IPR003961">
    <property type="entry name" value="FN3_dom"/>
</dbReference>
<evidence type="ECO:0000256" key="16">
    <source>
        <dbReference type="ARBA" id="ARBA00080949"/>
    </source>
</evidence>
<feature type="region of interest" description="Disordered" evidence="18">
    <location>
        <begin position="312"/>
        <end position="341"/>
    </location>
</feature>
<protein>
    <recommendedName>
        <fullName evidence="14">Interferon lambda receptor 1</fullName>
    </recommendedName>
    <alternativeName>
        <fullName evidence="15">Cytokine receptor class-II member 12</fullName>
    </alternativeName>
    <alternativeName>
        <fullName evidence="17">Cytokine receptor family 2 member 12</fullName>
    </alternativeName>
    <alternativeName>
        <fullName evidence="16">Interleukin-28 receptor subunit alpha</fullName>
    </alternativeName>
</protein>
<keyword evidence="9" id="KW-1015">Disulfide bond</keyword>
<dbReference type="InterPro" id="IPR050650">
    <property type="entry name" value="Type-II_Cytokine-TF_Rcpt"/>
</dbReference>
<evidence type="ECO:0000256" key="2">
    <source>
        <dbReference type="ARBA" id="ARBA00005399"/>
    </source>
</evidence>
<dbReference type="CTD" id="163702"/>
<dbReference type="FunCoup" id="A0A1S3GI20">
    <property type="interactions" value="295"/>
</dbReference>
<keyword evidence="3 19" id="KW-0812">Transmembrane</keyword>
<name>A0A1S3GI20_DIPOR</name>
<keyword evidence="8 19" id="KW-0472">Membrane</keyword>
<dbReference type="GO" id="GO:0051607">
    <property type="term" value="P:defense response to virus"/>
    <property type="evidence" value="ECO:0007669"/>
    <property type="project" value="UniProtKB-KW"/>
</dbReference>
<dbReference type="GO" id="GO:0005886">
    <property type="term" value="C:plasma membrane"/>
    <property type="evidence" value="ECO:0007669"/>
    <property type="project" value="TreeGrafter"/>
</dbReference>
<dbReference type="KEGG" id="dord:105997865"/>
<dbReference type="RefSeq" id="XP_012887869.1">
    <property type="nucleotide sequence ID" value="XM_013032415.1"/>
</dbReference>
<keyword evidence="6 19" id="KW-1133">Transmembrane helix</keyword>
<evidence type="ECO:0000256" key="3">
    <source>
        <dbReference type="ARBA" id="ARBA00022692"/>
    </source>
</evidence>
<evidence type="ECO:0000256" key="14">
    <source>
        <dbReference type="ARBA" id="ARBA00073656"/>
    </source>
</evidence>
<comment type="similarity">
    <text evidence="2">Belongs to the type II cytokine receptor family.</text>
</comment>
<evidence type="ECO:0000256" key="15">
    <source>
        <dbReference type="ARBA" id="ARBA00077895"/>
    </source>
</evidence>
<evidence type="ECO:0000259" key="20">
    <source>
        <dbReference type="Pfam" id="PF01108"/>
    </source>
</evidence>
<evidence type="ECO:0000256" key="18">
    <source>
        <dbReference type="SAM" id="MobiDB-lite"/>
    </source>
</evidence>
<gene>
    <name evidence="22" type="primary">Ifnlr1</name>
</gene>
<keyword evidence="11" id="KW-0325">Glycoprotein</keyword>
<evidence type="ECO:0000256" key="8">
    <source>
        <dbReference type="ARBA" id="ARBA00023136"/>
    </source>
</evidence>
<dbReference type="PANTHER" id="PTHR20859">
    <property type="entry name" value="INTERFERON/INTERLEUKIN RECEPTOR"/>
    <property type="match status" value="1"/>
</dbReference>
<feature type="compositionally biased region" description="Basic and acidic residues" evidence="18">
    <location>
        <begin position="403"/>
        <end position="431"/>
    </location>
</feature>
<dbReference type="Gene3D" id="2.60.40.10">
    <property type="entry name" value="Immunoglobulins"/>
    <property type="match status" value="2"/>
</dbReference>
<dbReference type="Proteomes" id="UP000081671">
    <property type="component" value="Unplaced"/>
</dbReference>
<keyword evidence="10 22" id="KW-0675">Receptor</keyword>
<reference evidence="22" key="1">
    <citation type="submission" date="2025-08" db="UniProtKB">
        <authorList>
            <consortium name="RefSeq"/>
        </authorList>
    </citation>
    <scope>IDENTIFICATION</scope>
    <source>
        <tissue evidence="22">Kidney</tissue>
    </source>
</reference>